<evidence type="ECO:0000256" key="6">
    <source>
        <dbReference type="ARBA" id="ARBA00022801"/>
    </source>
</evidence>
<evidence type="ECO:0000259" key="10">
    <source>
        <dbReference type="SMART" id="SM00986"/>
    </source>
</evidence>
<accession>A0ABW8YHN1</accession>
<gene>
    <name evidence="11" type="ORF">ABS767_00420</name>
</gene>
<keyword evidence="4" id="KW-0479">Metal-binding</keyword>
<keyword evidence="5" id="KW-0227">DNA damage</keyword>
<dbReference type="NCBIfam" id="TIGR03914">
    <property type="entry name" value="UDG_fam_dom"/>
    <property type="match status" value="1"/>
</dbReference>
<reference evidence="11 12" key="1">
    <citation type="submission" date="2024-06" db="EMBL/GenBank/DDBJ databases">
        <authorList>
            <person name="Kaempfer P."/>
            <person name="Viver T."/>
        </authorList>
    </citation>
    <scope>NUCLEOTIDE SEQUENCE [LARGE SCALE GENOMIC DNA]</scope>
    <source>
        <strain evidence="11 12">ST-64</strain>
    </source>
</reference>
<organism evidence="11 12">
    <name type="scientific">Sphingomonas plantiphila</name>
    <dbReference type="NCBI Taxonomy" id="3163295"/>
    <lineage>
        <taxon>Bacteria</taxon>
        <taxon>Pseudomonadati</taxon>
        <taxon>Pseudomonadota</taxon>
        <taxon>Alphaproteobacteria</taxon>
        <taxon>Sphingomonadales</taxon>
        <taxon>Sphingomonadaceae</taxon>
        <taxon>Sphingomonas</taxon>
    </lineage>
</organism>
<proteinExistence type="inferred from homology"/>
<dbReference type="PANTHER" id="PTHR33693:SF9">
    <property type="entry name" value="TYPE-4 URACIL-DNA GLYCOSYLASE"/>
    <property type="match status" value="1"/>
</dbReference>
<keyword evidence="12" id="KW-1185">Reference proteome</keyword>
<dbReference type="InterPro" id="IPR005122">
    <property type="entry name" value="Uracil-DNA_glycosylase-like"/>
</dbReference>
<dbReference type="InterPro" id="IPR023875">
    <property type="entry name" value="DNA_repair_put"/>
</dbReference>
<dbReference type="NCBIfam" id="TIGR03915">
    <property type="entry name" value="SAM_7_link_chp"/>
    <property type="match status" value="1"/>
</dbReference>
<dbReference type="PANTHER" id="PTHR33693">
    <property type="entry name" value="TYPE-5 URACIL-DNA GLYCOSYLASE"/>
    <property type="match status" value="1"/>
</dbReference>
<keyword evidence="8" id="KW-0411">Iron-sulfur</keyword>
<dbReference type="CDD" id="cd10030">
    <property type="entry name" value="UDG-F4_TTUDGA_SPO1dp_like"/>
    <property type="match status" value="1"/>
</dbReference>
<dbReference type="EMBL" id="JBELQC010000001">
    <property type="protein sequence ID" value="MFL9839410.1"/>
    <property type="molecule type" value="Genomic_DNA"/>
</dbReference>
<dbReference type="Gene3D" id="3.40.470.10">
    <property type="entry name" value="Uracil-DNA glycosylase-like domain"/>
    <property type="match status" value="1"/>
</dbReference>
<comment type="similarity">
    <text evidence="1">Belongs to the uracil-DNA glycosylase (UDG) superfamily. Type 4 (UDGa) family.</text>
</comment>
<dbReference type="InterPro" id="IPR051536">
    <property type="entry name" value="UDG_Type-4/5"/>
</dbReference>
<evidence type="ECO:0000256" key="4">
    <source>
        <dbReference type="ARBA" id="ARBA00022723"/>
    </source>
</evidence>
<dbReference type="RefSeq" id="WP_408076391.1">
    <property type="nucleotide sequence ID" value="NZ_JBELQC010000001.1"/>
</dbReference>
<comment type="caution">
    <text evidence="11">The sequence shown here is derived from an EMBL/GenBank/DDBJ whole genome shotgun (WGS) entry which is preliminary data.</text>
</comment>
<keyword evidence="7" id="KW-0408">Iron</keyword>
<name>A0ABW8YHN1_9SPHN</name>
<dbReference type="SMART" id="SM00987">
    <property type="entry name" value="UreE_C"/>
    <property type="match status" value="1"/>
</dbReference>
<evidence type="ECO:0000256" key="8">
    <source>
        <dbReference type="ARBA" id="ARBA00023014"/>
    </source>
</evidence>
<keyword evidence="3" id="KW-0004">4Fe-4S</keyword>
<evidence type="ECO:0000256" key="5">
    <source>
        <dbReference type="ARBA" id="ARBA00022763"/>
    </source>
</evidence>
<dbReference type="InterPro" id="IPR005273">
    <property type="entry name" value="Ura-DNA_glyco_family4"/>
</dbReference>
<evidence type="ECO:0000313" key="11">
    <source>
        <dbReference type="EMBL" id="MFL9839410.1"/>
    </source>
</evidence>
<dbReference type="SUPFAM" id="SSF52141">
    <property type="entry name" value="Uracil-DNA glycosylase-like"/>
    <property type="match status" value="1"/>
</dbReference>
<dbReference type="Proteomes" id="UP001629244">
    <property type="component" value="Unassembled WGS sequence"/>
</dbReference>
<keyword evidence="9" id="KW-0234">DNA repair</keyword>
<evidence type="ECO:0000313" key="12">
    <source>
        <dbReference type="Proteomes" id="UP001629244"/>
    </source>
</evidence>
<keyword evidence="6" id="KW-0378">Hydrolase</keyword>
<dbReference type="InterPro" id="IPR025404">
    <property type="entry name" value="DUF4130"/>
</dbReference>
<protein>
    <recommendedName>
        <fullName evidence="2">Type-4 uracil-DNA glycosylase</fullName>
    </recommendedName>
</protein>
<dbReference type="Pfam" id="PF13566">
    <property type="entry name" value="DUF4130"/>
    <property type="match status" value="1"/>
</dbReference>
<dbReference type="InterPro" id="IPR036895">
    <property type="entry name" value="Uracil-DNA_glycosylase-like_sf"/>
</dbReference>
<sequence>MHVARLEAEDDFAGWRDAARRFLNAAVPPAQIAWRVDGDGSGDLFPSSPIPCSDTESQVRVPRALLSLLRVALLHHDPGRFALAYRLLWRLRTTPTLHANPADRDMIAINAMAKSVRRDMHKMHAFVRFRKIGSAGGREQFAAWFEPEHHITRAVAGFFRDRFAGMDWIIVTPEATIAWDGAALTTGPGGTRADVPDSDTIEDEWRAYYSSIFNPARVKVAAMKKEMPVKYWRNLPEAMLFQPLLRAAGARVEAMVKRARDEDRLPIAEESAPAGRFETLAALNAAIVRDDVPPSPDFSDRIVVGEGPASARLMFVGEQPGDVEDVEGRPFVGPAGQLLDRCLSTAGVDRSGAYLTNAVKRFKFSERGKRRLHQTPNAGDIAHYRWWLDEEIRLVDPAVVVALGATAVHALTGRKQALAPLRDGPLPLGERRMIVTVHPSFLLRLPDEQARGIERERFVRDLAAARQLAEEWGVTPPGLAATVTHATIPPA</sequence>
<evidence type="ECO:0000256" key="9">
    <source>
        <dbReference type="ARBA" id="ARBA00023204"/>
    </source>
</evidence>
<dbReference type="Pfam" id="PF03167">
    <property type="entry name" value="UDG"/>
    <property type="match status" value="1"/>
</dbReference>
<evidence type="ECO:0000256" key="2">
    <source>
        <dbReference type="ARBA" id="ARBA00019403"/>
    </source>
</evidence>
<dbReference type="SMART" id="SM00986">
    <property type="entry name" value="UDG"/>
    <property type="match status" value="1"/>
</dbReference>
<evidence type="ECO:0000256" key="1">
    <source>
        <dbReference type="ARBA" id="ARBA00006521"/>
    </source>
</evidence>
<evidence type="ECO:0000256" key="7">
    <source>
        <dbReference type="ARBA" id="ARBA00023004"/>
    </source>
</evidence>
<feature type="domain" description="Uracil-DNA glycosylase-like" evidence="10">
    <location>
        <begin position="304"/>
        <end position="463"/>
    </location>
</feature>
<evidence type="ECO:0000256" key="3">
    <source>
        <dbReference type="ARBA" id="ARBA00022485"/>
    </source>
</evidence>